<evidence type="ECO:0000313" key="2">
    <source>
        <dbReference type="Proteomes" id="UP001307889"/>
    </source>
</evidence>
<dbReference type="EMBL" id="AP028916">
    <property type="protein sequence ID" value="BES97539.1"/>
    <property type="molecule type" value="Genomic_DNA"/>
</dbReference>
<organism evidence="1 2">
    <name type="scientific">Nesidiocoris tenuis</name>
    <dbReference type="NCBI Taxonomy" id="355587"/>
    <lineage>
        <taxon>Eukaryota</taxon>
        <taxon>Metazoa</taxon>
        <taxon>Ecdysozoa</taxon>
        <taxon>Arthropoda</taxon>
        <taxon>Hexapoda</taxon>
        <taxon>Insecta</taxon>
        <taxon>Pterygota</taxon>
        <taxon>Neoptera</taxon>
        <taxon>Paraneoptera</taxon>
        <taxon>Hemiptera</taxon>
        <taxon>Heteroptera</taxon>
        <taxon>Panheteroptera</taxon>
        <taxon>Cimicomorpha</taxon>
        <taxon>Miridae</taxon>
        <taxon>Dicyphina</taxon>
        <taxon>Nesidiocoris</taxon>
    </lineage>
</organism>
<dbReference type="Proteomes" id="UP001307889">
    <property type="component" value="Chromosome 8"/>
</dbReference>
<reference evidence="1 2" key="1">
    <citation type="submission" date="2023-09" db="EMBL/GenBank/DDBJ databases">
        <title>Nesidiocoris tenuis whole genome shotgun sequence.</title>
        <authorList>
            <person name="Shibata T."/>
            <person name="Shimoda M."/>
            <person name="Kobayashi T."/>
            <person name="Uehara T."/>
        </authorList>
    </citation>
    <scope>NUCLEOTIDE SEQUENCE [LARGE SCALE GENOMIC DNA]</scope>
    <source>
        <strain evidence="1 2">Japan</strain>
    </source>
</reference>
<keyword evidence="2" id="KW-1185">Reference proteome</keyword>
<gene>
    <name evidence="1" type="ORF">NTJ_10354</name>
</gene>
<proteinExistence type="predicted"/>
<evidence type="ECO:0000313" key="1">
    <source>
        <dbReference type="EMBL" id="BES97539.1"/>
    </source>
</evidence>
<name>A0ABN7AZD8_9HEMI</name>
<accession>A0ABN7AZD8</accession>
<protein>
    <submittedName>
        <fullName evidence="1">Uncharacterized protein</fullName>
    </submittedName>
</protein>
<sequence length="94" mass="10845">MSITSIRDDNDYLTIRIDDTTNLGKRTHDDSLLTVANTPLPFALPQPRWNFQRYPIREKAIPILEIFGAPNFANYQKMSSRLEDFLGVLRLPPL</sequence>